<comment type="subcellular location">
    <subcellularLocation>
        <location evidence="1 7">Cell membrane</location>
        <topology evidence="1 7">Multi-pass membrane protein</topology>
    </subcellularLocation>
</comment>
<dbReference type="CDD" id="cd06261">
    <property type="entry name" value="TM_PBP2"/>
    <property type="match status" value="1"/>
</dbReference>
<evidence type="ECO:0000256" key="3">
    <source>
        <dbReference type="ARBA" id="ARBA00022475"/>
    </source>
</evidence>
<keyword evidence="6 7" id="KW-0472">Membrane</keyword>
<feature type="transmembrane region" description="Helical" evidence="7">
    <location>
        <begin position="114"/>
        <end position="135"/>
    </location>
</feature>
<dbReference type="Proteomes" id="UP001206483">
    <property type="component" value="Unassembled WGS sequence"/>
</dbReference>
<feature type="transmembrane region" description="Helical" evidence="7">
    <location>
        <begin position="78"/>
        <end position="102"/>
    </location>
</feature>
<dbReference type="PROSITE" id="PS50928">
    <property type="entry name" value="ABC_TM1"/>
    <property type="match status" value="1"/>
</dbReference>
<evidence type="ECO:0000313" key="10">
    <source>
        <dbReference type="Proteomes" id="UP001206483"/>
    </source>
</evidence>
<keyword evidence="5 7" id="KW-1133">Transmembrane helix</keyword>
<dbReference type="EMBL" id="JAMZDX010000002">
    <property type="protein sequence ID" value="MCP2309391.1"/>
    <property type="molecule type" value="Genomic_DNA"/>
</dbReference>
<keyword evidence="4 7" id="KW-0812">Transmembrane</keyword>
<evidence type="ECO:0000256" key="6">
    <source>
        <dbReference type="ARBA" id="ARBA00023136"/>
    </source>
</evidence>
<feature type="transmembrane region" description="Helical" evidence="7">
    <location>
        <begin position="247"/>
        <end position="268"/>
    </location>
</feature>
<organism evidence="9 10">
    <name type="scientific">Kitasatospora paracochleata</name>
    <dbReference type="NCBI Taxonomy" id="58354"/>
    <lineage>
        <taxon>Bacteria</taxon>
        <taxon>Bacillati</taxon>
        <taxon>Actinomycetota</taxon>
        <taxon>Actinomycetes</taxon>
        <taxon>Kitasatosporales</taxon>
        <taxon>Streptomycetaceae</taxon>
        <taxon>Kitasatospora</taxon>
    </lineage>
</organism>
<evidence type="ECO:0000256" key="7">
    <source>
        <dbReference type="RuleBase" id="RU363032"/>
    </source>
</evidence>
<dbReference type="RefSeq" id="WP_253796442.1">
    <property type="nucleotide sequence ID" value="NZ_BAAAUB010000025.1"/>
</dbReference>
<keyword evidence="9" id="KW-0762">Sugar transport</keyword>
<name>A0ABT1IWY4_9ACTN</name>
<evidence type="ECO:0000313" key="9">
    <source>
        <dbReference type="EMBL" id="MCP2309391.1"/>
    </source>
</evidence>
<comment type="caution">
    <text evidence="9">The sequence shown here is derived from an EMBL/GenBank/DDBJ whole genome shotgun (WGS) entry which is preliminary data.</text>
</comment>
<evidence type="ECO:0000256" key="2">
    <source>
        <dbReference type="ARBA" id="ARBA00022448"/>
    </source>
</evidence>
<protein>
    <submittedName>
        <fullName evidence="9">Multiple sugar transport system permease protein</fullName>
    </submittedName>
</protein>
<accession>A0ABT1IWY4</accession>
<evidence type="ECO:0000256" key="1">
    <source>
        <dbReference type="ARBA" id="ARBA00004651"/>
    </source>
</evidence>
<evidence type="ECO:0000259" key="8">
    <source>
        <dbReference type="PROSITE" id="PS50928"/>
    </source>
</evidence>
<gene>
    <name evidence="9" type="ORF">FHR36_002515</name>
</gene>
<keyword evidence="2 7" id="KW-0813">Transport</keyword>
<feature type="transmembrane region" description="Helical" evidence="7">
    <location>
        <begin position="147"/>
        <end position="168"/>
    </location>
</feature>
<dbReference type="InterPro" id="IPR000515">
    <property type="entry name" value="MetI-like"/>
</dbReference>
<evidence type="ECO:0000256" key="5">
    <source>
        <dbReference type="ARBA" id="ARBA00022989"/>
    </source>
</evidence>
<keyword evidence="3" id="KW-1003">Cell membrane</keyword>
<proteinExistence type="inferred from homology"/>
<sequence length="283" mass="31344">MSETQPRSRAPRHLAQSVATHTVLIAGAVLMVGPFLWEVVTALKPFAETTQLPPTLLPHHWEWSNFSKVFESLPFGRMFLNTVLMTAGRTAAQVVFCAMAGYAFARMRFRGSALLFGLFLSVLMVPALVFLIPQYEIIQSLGWLNSLQGLIVPGMFSAFGTFLLRQFFMALPHDVEEAARLDGANPWQIFWRIALPLARPGLLALTILTALWSWNDLMYPLVINTDPQKMTLSAGLATLQGEHFTDYSVLMAGSLMATAPMIVAFVLLQRHFIQGIAFTGSKG</sequence>
<comment type="similarity">
    <text evidence="7">Belongs to the binding-protein-dependent transport system permease family.</text>
</comment>
<feature type="transmembrane region" description="Helical" evidence="7">
    <location>
        <begin position="189"/>
        <end position="214"/>
    </location>
</feature>
<feature type="domain" description="ABC transmembrane type-1" evidence="8">
    <location>
        <begin position="79"/>
        <end position="268"/>
    </location>
</feature>
<evidence type="ECO:0000256" key="4">
    <source>
        <dbReference type="ARBA" id="ARBA00022692"/>
    </source>
</evidence>
<reference evidence="9 10" key="1">
    <citation type="submission" date="2022-06" db="EMBL/GenBank/DDBJ databases">
        <title>Sequencing the genomes of 1000 actinobacteria strains.</title>
        <authorList>
            <person name="Klenk H.-P."/>
        </authorList>
    </citation>
    <scope>NUCLEOTIDE SEQUENCE [LARGE SCALE GENOMIC DNA]</scope>
    <source>
        <strain evidence="9 10">DSM 41656</strain>
    </source>
</reference>
<feature type="transmembrane region" description="Helical" evidence="7">
    <location>
        <begin position="18"/>
        <end position="37"/>
    </location>
</feature>
<dbReference type="PANTHER" id="PTHR43744">
    <property type="entry name" value="ABC TRANSPORTER PERMEASE PROTEIN MG189-RELATED-RELATED"/>
    <property type="match status" value="1"/>
</dbReference>
<dbReference type="InterPro" id="IPR035906">
    <property type="entry name" value="MetI-like_sf"/>
</dbReference>
<dbReference type="PANTHER" id="PTHR43744:SF12">
    <property type="entry name" value="ABC TRANSPORTER PERMEASE PROTEIN MG189-RELATED"/>
    <property type="match status" value="1"/>
</dbReference>
<keyword evidence="10" id="KW-1185">Reference proteome</keyword>
<dbReference type="Pfam" id="PF00528">
    <property type="entry name" value="BPD_transp_1"/>
    <property type="match status" value="1"/>
</dbReference>
<dbReference type="SUPFAM" id="SSF161098">
    <property type="entry name" value="MetI-like"/>
    <property type="match status" value="1"/>
</dbReference>
<dbReference type="Gene3D" id="1.10.3720.10">
    <property type="entry name" value="MetI-like"/>
    <property type="match status" value="1"/>
</dbReference>